<feature type="chain" id="PRO_5041748841" description="UPF0319 protein J2R62_09170" evidence="3">
    <location>
        <begin position="22"/>
        <end position="229"/>
    </location>
</feature>
<organism evidence="4 5">
    <name type="scientific">Plesiomonas shigelloides</name>
    <name type="common">Aeromonas shigelloides</name>
    <dbReference type="NCBI Taxonomy" id="703"/>
    <lineage>
        <taxon>Bacteria</taxon>
        <taxon>Pseudomonadati</taxon>
        <taxon>Pseudomonadota</taxon>
        <taxon>Gammaproteobacteria</taxon>
        <taxon>Enterobacterales</taxon>
        <taxon>Enterobacteriaceae</taxon>
        <taxon>Plesiomonas</taxon>
    </lineage>
</organism>
<evidence type="ECO:0000313" key="4">
    <source>
        <dbReference type="EMBL" id="MBO1108390.1"/>
    </source>
</evidence>
<comment type="caution">
    <text evidence="4">The sequence shown here is derived from an EMBL/GenBank/DDBJ whole genome shotgun (WGS) entry which is preliminary data.</text>
</comment>
<dbReference type="PANTHER" id="PTHR38108">
    <property type="entry name" value="UPF0319 PROTEIN YCCT"/>
    <property type="match status" value="1"/>
</dbReference>
<dbReference type="EMBL" id="JAFNAA010000008">
    <property type="protein sequence ID" value="MBO1108390.1"/>
    <property type="molecule type" value="Genomic_DNA"/>
</dbReference>
<sequence length="229" mass="24560" precursor="true">MKLSHLYAGMLALSCATPALAASLTVPTDVELLMVDGQKVPSGLLKSTPHVNLPNETSQILFRVEKIVRSGSDQTLFTSAPIVASFDASADQKLTIELPKLNTDSDGKRFNQSLDFRLVDQNGKTVPYKSDVLAVDGLMSSRNIQEALATYNHSSSAAAVANLAPAMTATLAVPVAAGAATAANTAVTQQTVTLQGENVPEQMLQYWFQQADAKTQQRFMNWAKDHARP</sequence>
<dbReference type="HAMAP" id="MF_00789">
    <property type="entry name" value="UPF0319"/>
    <property type="match status" value="1"/>
</dbReference>
<evidence type="ECO:0000256" key="2">
    <source>
        <dbReference type="ARBA" id="ARBA00022729"/>
    </source>
</evidence>
<dbReference type="PROSITE" id="PS51257">
    <property type="entry name" value="PROKAR_LIPOPROTEIN"/>
    <property type="match status" value="1"/>
</dbReference>
<dbReference type="PANTHER" id="PTHR38108:SF1">
    <property type="entry name" value="UPF0319 PROTEIN YCCT"/>
    <property type="match status" value="1"/>
</dbReference>
<name>A0A2P1VNN5_PLESH</name>
<accession>A0A2P1VNN5</accession>
<dbReference type="Pfam" id="PF09829">
    <property type="entry name" value="DUF2057"/>
    <property type="match status" value="1"/>
</dbReference>
<evidence type="ECO:0000256" key="3">
    <source>
        <dbReference type="HAMAP-Rule" id="MF_00789"/>
    </source>
</evidence>
<evidence type="ECO:0000256" key="1">
    <source>
        <dbReference type="ARBA" id="ARBA00008490"/>
    </source>
</evidence>
<dbReference type="InterPro" id="IPR018635">
    <property type="entry name" value="UPF0319"/>
</dbReference>
<evidence type="ECO:0000313" key="5">
    <source>
        <dbReference type="Proteomes" id="UP000664658"/>
    </source>
</evidence>
<dbReference type="GeneID" id="69705942"/>
<proteinExistence type="inferred from homology"/>
<reference evidence="4" key="1">
    <citation type="submission" date="2021-03" db="EMBL/GenBank/DDBJ databases">
        <title>Plesiomonas shigelloides zfcc0051, isolated from zebrafish feces.</title>
        <authorList>
            <person name="Vanderhoek Z."/>
            <person name="Gaulke C."/>
        </authorList>
    </citation>
    <scope>NUCLEOTIDE SEQUENCE</scope>
    <source>
        <strain evidence="4">Zfcc0051</strain>
    </source>
</reference>
<dbReference type="AlphaFoldDB" id="A0A2P1VNN5"/>
<keyword evidence="2 3" id="KW-0732">Signal</keyword>
<comment type="similarity">
    <text evidence="1 3">Belongs to the UPF0319 family.</text>
</comment>
<feature type="signal peptide" evidence="3">
    <location>
        <begin position="1"/>
        <end position="21"/>
    </location>
</feature>
<dbReference type="NCBIfam" id="NF002967">
    <property type="entry name" value="PRK03641.1"/>
    <property type="match status" value="1"/>
</dbReference>
<dbReference type="RefSeq" id="WP_010861973.1">
    <property type="nucleotide sequence ID" value="NZ_CP027852.1"/>
</dbReference>
<protein>
    <recommendedName>
        <fullName evidence="3">UPF0319 protein J2R62_09170</fullName>
    </recommendedName>
</protein>
<dbReference type="Proteomes" id="UP000664658">
    <property type="component" value="Unassembled WGS sequence"/>
</dbReference>
<gene>
    <name evidence="4" type="ORF">J2R62_09170</name>
</gene>